<proteinExistence type="predicted"/>
<evidence type="ECO:0000313" key="4">
    <source>
        <dbReference type="Proteomes" id="UP001205890"/>
    </source>
</evidence>
<dbReference type="Gene3D" id="1.10.10.10">
    <property type="entry name" value="Winged helix-like DNA-binding domain superfamily/Winged helix DNA-binding domain"/>
    <property type="match status" value="1"/>
</dbReference>
<dbReference type="SUPFAM" id="SSF46785">
    <property type="entry name" value="Winged helix' DNA-binding domain"/>
    <property type="match status" value="1"/>
</dbReference>
<dbReference type="PANTHER" id="PTHR43081:SF19">
    <property type="entry name" value="PH-SENSITIVE ADENYLATE CYCLASE RV1264"/>
    <property type="match status" value="1"/>
</dbReference>
<dbReference type="Proteomes" id="UP001205890">
    <property type="component" value="Unassembled WGS sequence"/>
</dbReference>
<dbReference type="InterPro" id="IPR029787">
    <property type="entry name" value="Nucleotide_cyclase"/>
</dbReference>
<dbReference type="InterPro" id="IPR001054">
    <property type="entry name" value="A/G_cyclase"/>
</dbReference>
<dbReference type="PROSITE" id="PS50995">
    <property type="entry name" value="HTH_MARR_2"/>
    <property type="match status" value="1"/>
</dbReference>
<dbReference type="SUPFAM" id="SSF55073">
    <property type="entry name" value="Nucleotide cyclase"/>
    <property type="match status" value="1"/>
</dbReference>
<dbReference type="SMART" id="SM00347">
    <property type="entry name" value="HTH_MARR"/>
    <property type="match status" value="1"/>
</dbReference>
<sequence>MATVERRLVAIFCADVAGYSRLMHGDEAATLRLLTSYRDMTDRLIAQFGGRIANTAGDSILAEFATATAALQCGLTMQDRIAALNDEVAEARRLSFRIGLHVGEVNVKGGDLFGDGVNIAARMQTLAPPGAICLSEISRQFVRPDEPIALEDLGPQAVKNIDTPVRAFVARPANGPRGGDIPLLHRRVEFHLARRYHQICEAALSAITGTEDLAGIEYASMASLHDAPGLTRDKLAERVGLPASDAAPILDVLARRGFVEVALRHDDPAQCTFQLTPAGHDVRVRLRPAIAAAAEQIVAPLSDEERAALRDLLARIIQAHEAKQKSVERGPDAPPGTQAVT</sequence>
<name>A0ABT1L6X8_9HYPH</name>
<dbReference type="Pfam" id="PF00211">
    <property type="entry name" value="Guanylate_cyc"/>
    <property type="match status" value="1"/>
</dbReference>
<evidence type="ECO:0000259" key="1">
    <source>
        <dbReference type="PROSITE" id="PS50125"/>
    </source>
</evidence>
<organism evidence="3 4">
    <name type="scientific">Alsobacter ponti</name>
    <dbReference type="NCBI Taxonomy" id="2962936"/>
    <lineage>
        <taxon>Bacteria</taxon>
        <taxon>Pseudomonadati</taxon>
        <taxon>Pseudomonadota</taxon>
        <taxon>Alphaproteobacteria</taxon>
        <taxon>Hyphomicrobiales</taxon>
        <taxon>Alsobacteraceae</taxon>
        <taxon>Alsobacter</taxon>
    </lineage>
</organism>
<dbReference type="Gene3D" id="3.30.70.1230">
    <property type="entry name" value="Nucleotide cyclase"/>
    <property type="match status" value="1"/>
</dbReference>
<evidence type="ECO:0000259" key="2">
    <source>
        <dbReference type="PROSITE" id="PS50995"/>
    </source>
</evidence>
<feature type="domain" description="HTH marR-type" evidence="2">
    <location>
        <begin position="189"/>
        <end position="318"/>
    </location>
</feature>
<feature type="domain" description="Guanylate cyclase" evidence="1">
    <location>
        <begin position="10"/>
        <end position="124"/>
    </location>
</feature>
<dbReference type="EMBL" id="JANCLU010000001">
    <property type="protein sequence ID" value="MCP8937147.1"/>
    <property type="molecule type" value="Genomic_DNA"/>
</dbReference>
<reference evidence="3 4" key="1">
    <citation type="submission" date="2022-07" db="EMBL/GenBank/DDBJ databases">
        <authorList>
            <person name="Li W.-J."/>
            <person name="Deng Q.-Q."/>
        </authorList>
    </citation>
    <scope>NUCLEOTIDE SEQUENCE [LARGE SCALE GENOMIC DNA]</scope>
    <source>
        <strain evidence="3 4">SYSU M60028</strain>
    </source>
</reference>
<gene>
    <name evidence="3" type="ORF">NK718_01325</name>
</gene>
<dbReference type="PROSITE" id="PS50125">
    <property type="entry name" value="GUANYLATE_CYCLASE_2"/>
    <property type="match status" value="1"/>
</dbReference>
<dbReference type="InterPro" id="IPR050697">
    <property type="entry name" value="Adenylyl/Guanylyl_Cyclase_3/4"/>
</dbReference>
<dbReference type="InterPro" id="IPR036388">
    <property type="entry name" value="WH-like_DNA-bd_sf"/>
</dbReference>
<protein>
    <recommendedName>
        <fullName evidence="5">Guanylate cyclase domain-containing protein</fullName>
    </recommendedName>
</protein>
<dbReference type="RefSeq" id="WP_254737802.1">
    <property type="nucleotide sequence ID" value="NZ_JANCLU010000001.1"/>
</dbReference>
<dbReference type="PANTHER" id="PTHR43081">
    <property type="entry name" value="ADENYLATE CYCLASE, TERMINAL-DIFFERENTIATION SPECIFIC-RELATED"/>
    <property type="match status" value="1"/>
</dbReference>
<dbReference type="SMART" id="SM00044">
    <property type="entry name" value="CYCc"/>
    <property type="match status" value="1"/>
</dbReference>
<evidence type="ECO:0008006" key="5">
    <source>
        <dbReference type="Google" id="ProtNLM"/>
    </source>
</evidence>
<dbReference type="InterPro" id="IPR000835">
    <property type="entry name" value="HTH_MarR-typ"/>
</dbReference>
<comment type="caution">
    <text evidence="3">The sequence shown here is derived from an EMBL/GenBank/DDBJ whole genome shotgun (WGS) entry which is preliminary data.</text>
</comment>
<evidence type="ECO:0000313" key="3">
    <source>
        <dbReference type="EMBL" id="MCP8937147.1"/>
    </source>
</evidence>
<keyword evidence="4" id="KW-1185">Reference proteome</keyword>
<dbReference type="InterPro" id="IPR036390">
    <property type="entry name" value="WH_DNA-bd_sf"/>
</dbReference>
<dbReference type="CDD" id="cd07302">
    <property type="entry name" value="CHD"/>
    <property type="match status" value="1"/>
</dbReference>
<accession>A0ABT1L6X8</accession>